<keyword evidence="5" id="KW-0297">G-protein coupled receptor</keyword>
<evidence type="ECO:0000313" key="12">
    <source>
        <dbReference type="RefSeq" id="XP_022086743.1"/>
    </source>
</evidence>
<evidence type="ECO:0000256" key="2">
    <source>
        <dbReference type="ARBA" id="ARBA00022475"/>
    </source>
</evidence>
<sequence>MSTETMNWTTKEPMNSTGEEQDTVFNIISACAWILTVVLIILFNLLCLIILSRVKEFHDATKIFLKSMTVGDLVLGLFFYLPMIGVSLAGRKWPFGGLCFVQAWMIRQGLPAYSLSLLLVTIDRYVAVVYPLKYKKILTGRRAKITVITVWLLTNIYSLVSSIKANWKSDYNHNLFVCTFDGPGNELAAFLLTILSMAIILIIILMYLRILIIARSQAVMIAAQHPLVTITGELQSPPPVNRKSFTTIFIVTMTLFVGWLPSLVMGLMRRSDEISPQWRVASQIVLASVSWLNVIIYYVRNQAFRETGQTFLRKITRNCCGLCKENNNNSGQSYYTCSGSGQA</sequence>
<dbReference type="GO" id="GO:0004930">
    <property type="term" value="F:G protein-coupled receptor activity"/>
    <property type="evidence" value="ECO:0007669"/>
    <property type="project" value="UniProtKB-KW"/>
</dbReference>
<dbReference type="RefSeq" id="XP_022086743.1">
    <property type="nucleotide sequence ID" value="XM_022231051.1"/>
</dbReference>
<organism evidence="11 12">
    <name type="scientific">Acanthaster planci</name>
    <name type="common">Crown-of-thorns starfish</name>
    <dbReference type="NCBI Taxonomy" id="133434"/>
    <lineage>
        <taxon>Eukaryota</taxon>
        <taxon>Metazoa</taxon>
        <taxon>Echinodermata</taxon>
        <taxon>Eleutherozoa</taxon>
        <taxon>Asterozoa</taxon>
        <taxon>Asteroidea</taxon>
        <taxon>Valvatacea</taxon>
        <taxon>Valvatida</taxon>
        <taxon>Acanthasteridae</taxon>
        <taxon>Acanthaster</taxon>
    </lineage>
</organism>
<evidence type="ECO:0000256" key="4">
    <source>
        <dbReference type="ARBA" id="ARBA00022989"/>
    </source>
</evidence>
<feature type="transmembrane region" description="Helical" evidence="9">
    <location>
        <begin position="110"/>
        <end position="133"/>
    </location>
</feature>
<dbReference type="SUPFAM" id="SSF81321">
    <property type="entry name" value="Family A G protein-coupled receptor-like"/>
    <property type="match status" value="1"/>
</dbReference>
<dbReference type="OrthoDB" id="5961208at2759"/>
<dbReference type="InterPro" id="IPR000276">
    <property type="entry name" value="GPCR_Rhodpsn"/>
</dbReference>
<evidence type="ECO:0000313" key="11">
    <source>
        <dbReference type="Proteomes" id="UP000694845"/>
    </source>
</evidence>
<evidence type="ECO:0000256" key="3">
    <source>
        <dbReference type="ARBA" id="ARBA00022692"/>
    </source>
</evidence>
<feature type="transmembrane region" description="Helical" evidence="9">
    <location>
        <begin position="145"/>
        <end position="167"/>
    </location>
</feature>
<feature type="transmembrane region" description="Helical" evidence="9">
    <location>
        <begin position="245"/>
        <end position="268"/>
    </location>
</feature>
<dbReference type="GeneID" id="110977167"/>
<dbReference type="KEGG" id="aplc:110977167"/>
<comment type="subcellular location">
    <subcellularLocation>
        <location evidence="1">Cell membrane</location>
        <topology evidence="1">Multi-pass membrane protein</topology>
    </subcellularLocation>
</comment>
<dbReference type="OMA" id="QAWMIRQ"/>
<evidence type="ECO:0000256" key="1">
    <source>
        <dbReference type="ARBA" id="ARBA00004651"/>
    </source>
</evidence>
<name>A0A8B7Y0Q2_ACAPL</name>
<dbReference type="AlphaFoldDB" id="A0A8B7Y0Q2"/>
<keyword evidence="2" id="KW-1003">Cell membrane</keyword>
<keyword evidence="8" id="KW-0807">Transducer</keyword>
<dbReference type="PRINTS" id="PR00237">
    <property type="entry name" value="GPCRRHODOPSN"/>
</dbReference>
<dbReference type="PANTHER" id="PTHR24249">
    <property type="entry name" value="HISTAMINE RECEPTOR-RELATED G-PROTEIN COUPLED RECEPTOR"/>
    <property type="match status" value="1"/>
</dbReference>
<feature type="transmembrane region" description="Helical" evidence="9">
    <location>
        <begin position="24"/>
        <end position="51"/>
    </location>
</feature>
<dbReference type="Proteomes" id="UP000694845">
    <property type="component" value="Unplaced"/>
</dbReference>
<accession>A0A8B7Y0Q2</accession>
<protein>
    <submittedName>
        <fullName evidence="12">Melatonin receptor type 1A-like</fullName>
    </submittedName>
</protein>
<evidence type="ECO:0000256" key="8">
    <source>
        <dbReference type="ARBA" id="ARBA00023224"/>
    </source>
</evidence>
<dbReference type="Gene3D" id="1.20.1070.10">
    <property type="entry name" value="Rhodopsin 7-helix transmembrane proteins"/>
    <property type="match status" value="1"/>
</dbReference>
<feature type="transmembrane region" description="Helical" evidence="9">
    <location>
        <begin position="187"/>
        <end position="208"/>
    </location>
</feature>
<dbReference type="InterPro" id="IPR050569">
    <property type="entry name" value="TAAR"/>
</dbReference>
<dbReference type="PROSITE" id="PS50262">
    <property type="entry name" value="G_PROTEIN_RECEP_F1_2"/>
    <property type="match status" value="1"/>
</dbReference>
<keyword evidence="4 9" id="KW-1133">Transmembrane helix</keyword>
<dbReference type="GO" id="GO:0005886">
    <property type="term" value="C:plasma membrane"/>
    <property type="evidence" value="ECO:0007669"/>
    <property type="project" value="UniProtKB-SubCell"/>
</dbReference>
<dbReference type="Pfam" id="PF00001">
    <property type="entry name" value="7tm_1"/>
    <property type="match status" value="1"/>
</dbReference>
<keyword evidence="11" id="KW-1185">Reference proteome</keyword>
<feature type="transmembrane region" description="Helical" evidence="9">
    <location>
        <begin position="63"/>
        <end position="90"/>
    </location>
</feature>
<keyword evidence="6 9" id="KW-0472">Membrane</keyword>
<evidence type="ECO:0000256" key="5">
    <source>
        <dbReference type="ARBA" id="ARBA00023040"/>
    </source>
</evidence>
<evidence type="ECO:0000259" key="10">
    <source>
        <dbReference type="PROSITE" id="PS50262"/>
    </source>
</evidence>
<dbReference type="PANTHER" id="PTHR24249:SF411">
    <property type="entry name" value="G-PROTEIN COUPLED RECEPTORS FAMILY 1 PROFILE DOMAIN-CONTAINING PROTEIN"/>
    <property type="match status" value="1"/>
</dbReference>
<dbReference type="CDD" id="cd00637">
    <property type="entry name" value="7tm_classA_rhodopsin-like"/>
    <property type="match status" value="1"/>
</dbReference>
<gene>
    <name evidence="12" type="primary">LOC110977167</name>
</gene>
<reference evidence="12" key="1">
    <citation type="submission" date="2025-08" db="UniProtKB">
        <authorList>
            <consortium name="RefSeq"/>
        </authorList>
    </citation>
    <scope>IDENTIFICATION</scope>
</reference>
<keyword evidence="7" id="KW-0675">Receptor</keyword>
<keyword evidence="3 9" id="KW-0812">Transmembrane</keyword>
<feature type="transmembrane region" description="Helical" evidence="9">
    <location>
        <begin position="280"/>
        <end position="299"/>
    </location>
</feature>
<feature type="domain" description="G-protein coupled receptors family 1 profile" evidence="10">
    <location>
        <begin position="43"/>
        <end position="297"/>
    </location>
</feature>
<evidence type="ECO:0000256" key="6">
    <source>
        <dbReference type="ARBA" id="ARBA00023136"/>
    </source>
</evidence>
<evidence type="ECO:0000256" key="9">
    <source>
        <dbReference type="SAM" id="Phobius"/>
    </source>
</evidence>
<evidence type="ECO:0000256" key="7">
    <source>
        <dbReference type="ARBA" id="ARBA00023170"/>
    </source>
</evidence>
<proteinExistence type="predicted"/>
<dbReference type="InterPro" id="IPR017452">
    <property type="entry name" value="GPCR_Rhodpsn_7TM"/>
</dbReference>